<keyword evidence="4" id="KW-0328">Glycosyltransferase</keyword>
<evidence type="ECO:0000256" key="3">
    <source>
        <dbReference type="ARBA" id="ARBA00022502"/>
    </source>
</evidence>
<reference evidence="11" key="1">
    <citation type="submission" date="2020-05" db="EMBL/GenBank/DDBJ databases">
        <authorList>
            <person name="Chiriac C."/>
            <person name="Salcher M."/>
            <person name="Ghai R."/>
            <person name="Kavagutti S V."/>
        </authorList>
    </citation>
    <scope>NUCLEOTIDE SEQUENCE</scope>
</reference>
<proteinExistence type="predicted"/>
<evidence type="ECO:0000256" key="8">
    <source>
        <dbReference type="ARBA" id="ARBA00022989"/>
    </source>
</evidence>
<evidence type="ECO:0000256" key="4">
    <source>
        <dbReference type="ARBA" id="ARBA00022676"/>
    </source>
</evidence>
<dbReference type="UniPathway" id="UPA00196"/>
<gene>
    <name evidence="11" type="ORF">UFOPK1835_00678</name>
</gene>
<comment type="subcellular location">
    <subcellularLocation>
        <location evidence="1">Endoplasmic reticulum membrane</location>
        <topology evidence="1">Multi-pass membrane protein</topology>
    </subcellularLocation>
</comment>
<evidence type="ECO:0000313" key="11">
    <source>
        <dbReference type="EMBL" id="CAB4604567.1"/>
    </source>
</evidence>
<dbReference type="GO" id="GO:0000009">
    <property type="term" value="F:alpha-1,6-mannosyltransferase activity"/>
    <property type="evidence" value="ECO:0007669"/>
    <property type="project" value="InterPro"/>
</dbReference>
<feature type="transmembrane region" description="Helical" evidence="10">
    <location>
        <begin position="215"/>
        <end position="234"/>
    </location>
</feature>
<keyword evidence="6 10" id="KW-0812">Transmembrane</keyword>
<evidence type="ECO:0000256" key="6">
    <source>
        <dbReference type="ARBA" id="ARBA00022692"/>
    </source>
</evidence>
<accession>A0A6J6GTG6</accession>
<name>A0A6J6GTG6_9ZZZZ</name>
<evidence type="ECO:0000256" key="1">
    <source>
        <dbReference type="ARBA" id="ARBA00004477"/>
    </source>
</evidence>
<evidence type="ECO:0000256" key="10">
    <source>
        <dbReference type="SAM" id="Phobius"/>
    </source>
</evidence>
<evidence type="ECO:0000256" key="7">
    <source>
        <dbReference type="ARBA" id="ARBA00022824"/>
    </source>
</evidence>
<protein>
    <submittedName>
        <fullName evidence="11">Unannotated protein</fullName>
    </submittedName>
</protein>
<dbReference type="EMBL" id="CAEZUP010000020">
    <property type="protein sequence ID" value="CAB4604567.1"/>
    <property type="molecule type" value="Genomic_DNA"/>
</dbReference>
<feature type="transmembrane region" description="Helical" evidence="10">
    <location>
        <begin position="135"/>
        <end position="168"/>
    </location>
</feature>
<feature type="transmembrane region" description="Helical" evidence="10">
    <location>
        <begin position="16"/>
        <end position="38"/>
    </location>
</feature>
<dbReference type="InterPro" id="IPR007315">
    <property type="entry name" value="PIG-V/Gpi18"/>
</dbReference>
<keyword evidence="9 10" id="KW-0472">Membrane</keyword>
<dbReference type="AlphaFoldDB" id="A0A6J6GTG6"/>
<evidence type="ECO:0000256" key="5">
    <source>
        <dbReference type="ARBA" id="ARBA00022679"/>
    </source>
</evidence>
<organism evidence="11">
    <name type="scientific">freshwater metagenome</name>
    <dbReference type="NCBI Taxonomy" id="449393"/>
    <lineage>
        <taxon>unclassified sequences</taxon>
        <taxon>metagenomes</taxon>
        <taxon>ecological metagenomes</taxon>
    </lineage>
</organism>
<feature type="transmembrane region" description="Helical" evidence="10">
    <location>
        <begin position="349"/>
        <end position="371"/>
    </location>
</feature>
<feature type="transmembrane region" description="Helical" evidence="10">
    <location>
        <begin position="280"/>
        <end position="296"/>
    </location>
</feature>
<dbReference type="PANTHER" id="PTHR12468:SF2">
    <property type="entry name" value="GPI MANNOSYLTRANSFERASE 2"/>
    <property type="match status" value="1"/>
</dbReference>
<keyword evidence="7" id="KW-0256">Endoplasmic reticulum</keyword>
<dbReference type="PANTHER" id="PTHR12468">
    <property type="entry name" value="GPI MANNOSYLTRANSFERASE 2"/>
    <property type="match status" value="1"/>
</dbReference>
<sequence>MSPAPWRRSLVDDARAVVVPWLTARGLMLMGFIVAVAASDRLTPGSRPTTLGEGLTAWDGTWYRDIASQGYASLPDEGLRFFPLFPLLGKALSVITFGRTDVALIIVANVASFALAIGIRRLVRFERGSAVLADRAVWVTCLFPAAFVLSWAYAEALWLLAVVIAFWAMRSRRWWWVVGAGLVAGLTRPLGIALAIPVAIELIRVWRDASARERVVGALSIASPAIGTGMYMLWVGRNFGDALLPFTVQSPLRGDSIDPVSRIFDGLSQMFGAERFGDGLHIPFAIIFVALLVLTFRWWPVSYGAFASVVLIAALAAENLNSLERYGLNAFPLALTLAVLLKREQLERVVLMGLAGGMVALSALAWTGAYVP</sequence>
<feature type="transmembrane region" description="Helical" evidence="10">
    <location>
        <begin position="102"/>
        <end position="123"/>
    </location>
</feature>
<dbReference type="GO" id="GO:0031501">
    <property type="term" value="C:mannosyltransferase complex"/>
    <property type="evidence" value="ECO:0007669"/>
    <property type="project" value="TreeGrafter"/>
</dbReference>
<dbReference type="GO" id="GO:0004376">
    <property type="term" value="F:GPI mannosyltransferase activity"/>
    <property type="evidence" value="ECO:0007669"/>
    <property type="project" value="InterPro"/>
</dbReference>
<keyword evidence="5" id="KW-0808">Transferase</keyword>
<comment type="pathway">
    <text evidence="2">Glycolipid biosynthesis; glycosylphosphatidylinositol-anchor biosynthesis.</text>
</comment>
<keyword evidence="3" id="KW-0337">GPI-anchor biosynthesis</keyword>
<evidence type="ECO:0000256" key="2">
    <source>
        <dbReference type="ARBA" id="ARBA00004687"/>
    </source>
</evidence>
<dbReference type="GO" id="GO:0005789">
    <property type="term" value="C:endoplasmic reticulum membrane"/>
    <property type="evidence" value="ECO:0007669"/>
    <property type="project" value="UniProtKB-SubCell"/>
</dbReference>
<evidence type="ECO:0000256" key="9">
    <source>
        <dbReference type="ARBA" id="ARBA00023136"/>
    </source>
</evidence>
<dbReference type="GO" id="GO:0006506">
    <property type="term" value="P:GPI anchor biosynthetic process"/>
    <property type="evidence" value="ECO:0007669"/>
    <property type="project" value="UniProtKB-UniPathway"/>
</dbReference>
<feature type="transmembrane region" description="Helical" evidence="10">
    <location>
        <begin position="174"/>
        <end position="203"/>
    </location>
</feature>
<keyword evidence="8 10" id="KW-1133">Transmembrane helix</keyword>